<evidence type="ECO:0000256" key="3">
    <source>
        <dbReference type="SAM" id="SignalP"/>
    </source>
</evidence>
<proteinExistence type="predicted"/>
<name>A0ABD3M548_9STRA</name>
<evidence type="ECO:0000256" key="2">
    <source>
        <dbReference type="SAM" id="MobiDB-lite"/>
    </source>
</evidence>
<keyword evidence="1" id="KW-0677">Repeat</keyword>
<evidence type="ECO:0000259" key="4">
    <source>
        <dbReference type="SMART" id="SM00513"/>
    </source>
</evidence>
<sequence length="411" mass="43224">MRFITITIVGSILAAISSSAVNEIGAAAFAFSPQPRFQHRVASIQHQQFQQRHSHHDPRRTATPSSHRQQQLQLNSSADPDTIESTTNLEQEISSMRVSAIKQELESYGISTKTFLEKSELVIALVKARKEGKTPMVNGATTSTSNDASSSTSQASTSTPPPASYSAEERKERIQSEMSNLQSLKVSELKSELENVYGISTKSYFEKSEFVRALAEARVDGAKKSTSSKSKTKKRRSSSSDDDDDDDAEVVKAKVEVITSDNVGPRTKKSREDASSGSAGAGNPFGGGSPFGGGMPGGMGGMDMGNIADMLKGMGGMGGGSNPFGGGMGGGAAGASNPFGGMGGAGMADAMKAAQQAMSNPKVRAVIDKAQKNPKVMAAVQECMGNPMAMAKYMSDPEVGPILKELQDAMM</sequence>
<feature type="domain" description="SAP" evidence="4">
    <location>
        <begin position="181"/>
        <end position="218"/>
    </location>
</feature>
<feature type="region of interest" description="Disordered" evidence="2">
    <location>
        <begin position="218"/>
        <end position="297"/>
    </location>
</feature>
<dbReference type="Gene3D" id="1.10.260.100">
    <property type="match status" value="1"/>
</dbReference>
<comment type="caution">
    <text evidence="6">The sequence shown here is derived from an EMBL/GenBank/DDBJ whole genome shotgun (WGS) entry which is preliminary data.</text>
</comment>
<gene>
    <name evidence="6" type="ORF">ACHAWU_002681</name>
</gene>
<feature type="region of interest" description="Disordered" evidence="2">
    <location>
        <begin position="44"/>
        <end position="83"/>
    </location>
</feature>
<feature type="signal peptide" evidence="3">
    <location>
        <begin position="1"/>
        <end position="19"/>
    </location>
</feature>
<keyword evidence="7" id="KW-1185">Reference proteome</keyword>
<dbReference type="InterPro" id="IPR041243">
    <property type="entry name" value="STI1/HOP_DP"/>
</dbReference>
<dbReference type="Pfam" id="PF17830">
    <property type="entry name" value="STI1-HOP_DP"/>
    <property type="match status" value="1"/>
</dbReference>
<feature type="domain" description="STI1" evidence="5">
    <location>
        <begin position="351"/>
        <end position="393"/>
    </location>
</feature>
<dbReference type="InterPro" id="IPR006636">
    <property type="entry name" value="STI1_HS-bd"/>
</dbReference>
<feature type="region of interest" description="Disordered" evidence="2">
    <location>
        <begin position="135"/>
        <end position="174"/>
    </location>
</feature>
<dbReference type="AlphaFoldDB" id="A0ABD3M548"/>
<evidence type="ECO:0000259" key="5">
    <source>
        <dbReference type="SMART" id="SM00727"/>
    </source>
</evidence>
<dbReference type="SMART" id="SM00727">
    <property type="entry name" value="STI1"/>
    <property type="match status" value="1"/>
</dbReference>
<evidence type="ECO:0008006" key="8">
    <source>
        <dbReference type="Google" id="ProtNLM"/>
    </source>
</evidence>
<evidence type="ECO:0000313" key="6">
    <source>
        <dbReference type="EMBL" id="KAL3758747.1"/>
    </source>
</evidence>
<keyword evidence="3" id="KW-0732">Signal</keyword>
<feature type="compositionally biased region" description="Low complexity" evidence="2">
    <location>
        <begin position="140"/>
        <end position="158"/>
    </location>
</feature>
<dbReference type="SMART" id="SM00513">
    <property type="entry name" value="SAP"/>
    <property type="match status" value="2"/>
</dbReference>
<evidence type="ECO:0000256" key="1">
    <source>
        <dbReference type="ARBA" id="ARBA00022737"/>
    </source>
</evidence>
<protein>
    <recommendedName>
        <fullName evidence="8">STI1 domain-containing protein</fullName>
    </recommendedName>
</protein>
<accession>A0ABD3M548</accession>
<organism evidence="6 7">
    <name type="scientific">Discostella pseudostelligera</name>
    <dbReference type="NCBI Taxonomy" id="259834"/>
    <lineage>
        <taxon>Eukaryota</taxon>
        <taxon>Sar</taxon>
        <taxon>Stramenopiles</taxon>
        <taxon>Ochrophyta</taxon>
        <taxon>Bacillariophyta</taxon>
        <taxon>Coscinodiscophyceae</taxon>
        <taxon>Thalassiosirophycidae</taxon>
        <taxon>Stephanodiscales</taxon>
        <taxon>Stephanodiscaceae</taxon>
        <taxon>Discostella</taxon>
    </lineage>
</organism>
<dbReference type="InterPro" id="IPR003034">
    <property type="entry name" value="SAP_dom"/>
</dbReference>
<evidence type="ECO:0000313" key="7">
    <source>
        <dbReference type="Proteomes" id="UP001530293"/>
    </source>
</evidence>
<feature type="chain" id="PRO_5044871986" description="STI1 domain-containing protein" evidence="3">
    <location>
        <begin position="20"/>
        <end position="411"/>
    </location>
</feature>
<dbReference type="Proteomes" id="UP001530293">
    <property type="component" value="Unassembled WGS sequence"/>
</dbReference>
<feature type="compositionally biased region" description="Polar residues" evidence="2">
    <location>
        <begin position="62"/>
        <end position="83"/>
    </location>
</feature>
<feature type="domain" description="SAP" evidence="4">
    <location>
        <begin position="93"/>
        <end position="129"/>
    </location>
</feature>
<dbReference type="EMBL" id="JALLBG020000225">
    <property type="protein sequence ID" value="KAL3758747.1"/>
    <property type="molecule type" value="Genomic_DNA"/>
</dbReference>
<reference evidence="6 7" key="1">
    <citation type="submission" date="2024-10" db="EMBL/GenBank/DDBJ databases">
        <title>Updated reference genomes for cyclostephanoid diatoms.</title>
        <authorList>
            <person name="Roberts W.R."/>
            <person name="Alverson A.J."/>
        </authorList>
    </citation>
    <scope>NUCLEOTIDE SEQUENCE [LARGE SCALE GENOMIC DNA]</scope>
    <source>
        <strain evidence="6 7">AJA232-27</strain>
    </source>
</reference>
<feature type="compositionally biased region" description="Gly residues" evidence="2">
    <location>
        <begin position="279"/>
        <end position="297"/>
    </location>
</feature>